<gene>
    <name evidence="1" type="ORF">LOK49_LG04G03018</name>
</gene>
<protein>
    <submittedName>
        <fullName evidence="1">Uncharacterized protein</fullName>
    </submittedName>
</protein>
<accession>A0ACC0HZN4</accession>
<comment type="caution">
    <text evidence="1">The sequence shown here is derived from an EMBL/GenBank/DDBJ whole genome shotgun (WGS) entry which is preliminary data.</text>
</comment>
<organism evidence="1 2">
    <name type="scientific">Camellia lanceoleosa</name>
    <dbReference type="NCBI Taxonomy" id="1840588"/>
    <lineage>
        <taxon>Eukaryota</taxon>
        <taxon>Viridiplantae</taxon>
        <taxon>Streptophyta</taxon>
        <taxon>Embryophyta</taxon>
        <taxon>Tracheophyta</taxon>
        <taxon>Spermatophyta</taxon>
        <taxon>Magnoliopsida</taxon>
        <taxon>eudicotyledons</taxon>
        <taxon>Gunneridae</taxon>
        <taxon>Pentapetalae</taxon>
        <taxon>asterids</taxon>
        <taxon>Ericales</taxon>
        <taxon>Theaceae</taxon>
        <taxon>Camellia</taxon>
    </lineage>
</organism>
<keyword evidence="2" id="KW-1185">Reference proteome</keyword>
<name>A0ACC0HZN4_9ERIC</name>
<reference evidence="1 2" key="1">
    <citation type="journal article" date="2022" name="Plant J.">
        <title>Chromosome-level genome of Camellia lanceoleosa provides a valuable resource for understanding genome evolution and self-incompatibility.</title>
        <authorList>
            <person name="Gong W."/>
            <person name="Xiao S."/>
            <person name="Wang L."/>
            <person name="Liao Z."/>
            <person name="Chang Y."/>
            <person name="Mo W."/>
            <person name="Hu G."/>
            <person name="Li W."/>
            <person name="Zhao G."/>
            <person name="Zhu H."/>
            <person name="Hu X."/>
            <person name="Ji K."/>
            <person name="Xiang X."/>
            <person name="Song Q."/>
            <person name="Yuan D."/>
            <person name="Jin S."/>
            <person name="Zhang L."/>
        </authorList>
    </citation>
    <scope>NUCLEOTIDE SEQUENCE [LARGE SCALE GENOMIC DNA]</scope>
    <source>
        <strain evidence="1">SQ_2022a</strain>
    </source>
</reference>
<evidence type="ECO:0000313" key="2">
    <source>
        <dbReference type="Proteomes" id="UP001060215"/>
    </source>
</evidence>
<proteinExistence type="predicted"/>
<dbReference type="Proteomes" id="UP001060215">
    <property type="component" value="Chromosome 2"/>
</dbReference>
<evidence type="ECO:0000313" key="1">
    <source>
        <dbReference type="EMBL" id="KAI8018839.1"/>
    </source>
</evidence>
<sequence>MQSCTSFVTGSFVFHVIPGCPVKSKPVSMCVTTLDLHLTQIFLFYNEGDLVDAVVPFMEAGDHVAIDEPIAQIEIDKFSYVTSLEAGIIQKFVAAEGDTFELGTKIAVISKSGEGVTHVAPSANAERLLKRRQTSKSIPQKLLFLRRHPRRSLGHLYHLHLDLGHRTSTSSKGKGKKSSNDKTQERLKDSQNTFALLTTFNEVDMTNLMKLRSNYKDVFVEKHGVKLGLMSGFVKVMCLSFAAAVSGLQNQPIINPVIDEDDDIIYRDYIDISIAIGTSKVSHLSK</sequence>
<dbReference type="EMBL" id="CM045759">
    <property type="protein sequence ID" value="KAI8018839.1"/>
    <property type="molecule type" value="Genomic_DNA"/>
</dbReference>